<dbReference type="SUPFAM" id="SSF81301">
    <property type="entry name" value="Nucleotidyltransferase"/>
    <property type="match status" value="1"/>
</dbReference>
<dbReference type="GO" id="GO:0000166">
    <property type="term" value="F:nucleotide binding"/>
    <property type="evidence" value="ECO:0007669"/>
    <property type="project" value="UniProtKB-KW"/>
</dbReference>
<keyword evidence="6" id="KW-0548">Nucleotidyltransferase</keyword>
<dbReference type="SUPFAM" id="SSF54631">
    <property type="entry name" value="CBS-domain pair"/>
    <property type="match status" value="1"/>
</dbReference>
<dbReference type="Pfam" id="PF12627">
    <property type="entry name" value="PolyA_pol_RNAbd"/>
    <property type="match status" value="1"/>
</dbReference>
<dbReference type="GO" id="GO:0000049">
    <property type="term" value="F:tRNA binding"/>
    <property type="evidence" value="ECO:0007669"/>
    <property type="project" value="UniProtKB-KW"/>
</dbReference>
<name>A0A9X4MFK7_9BACT</name>
<dbReference type="SMART" id="SM00116">
    <property type="entry name" value="CBS"/>
    <property type="match status" value="2"/>
</dbReference>
<dbReference type="Gene3D" id="1.10.3090.10">
    <property type="entry name" value="cca-adding enzyme, domain 2"/>
    <property type="match status" value="1"/>
</dbReference>
<dbReference type="InterPro" id="IPR001667">
    <property type="entry name" value="DDH_dom"/>
</dbReference>
<comment type="similarity">
    <text evidence="2 12">Belongs to the tRNA nucleotidyltransferase/poly(A) polymerase family.</text>
</comment>
<dbReference type="Pfam" id="PF02272">
    <property type="entry name" value="DHHA1"/>
    <property type="match status" value="1"/>
</dbReference>
<dbReference type="Pfam" id="PF00571">
    <property type="entry name" value="CBS"/>
    <property type="match status" value="2"/>
</dbReference>
<dbReference type="PANTHER" id="PTHR47788:SF1">
    <property type="entry name" value="A-ADDING TRNA NUCLEOTIDYLTRANSFERASE"/>
    <property type="match status" value="1"/>
</dbReference>
<dbReference type="InterPro" id="IPR052390">
    <property type="entry name" value="tRNA_nt/polyA_polymerase"/>
</dbReference>
<dbReference type="InterPro" id="IPR038763">
    <property type="entry name" value="DHH_sf"/>
</dbReference>
<dbReference type="SUPFAM" id="SSF64182">
    <property type="entry name" value="DHH phosphoesterases"/>
    <property type="match status" value="1"/>
</dbReference>
<dbReference type="RefSeq" id="WP_307632711.1">
    <property type="nucleotide sequence ID" value="NZ_JAPHEH010000001.1"/>
</dbReference>
<keyword evidence="4 12" id="KW-0808">Transferase</keyword>
<evidence type="ECO:0000256" key="3">
    <source>
        <dbReference type="ARBA" id="ARBA00022555"/>
    </source>
</evidence>
<evidence type="ECO:0000313" key="15">
    <source>
        <dbReference type="Proteomes" id="UP001154240"/>
    </source>
</evidence>
<dbReference type="Gene3D" id="3.10.580.10">
    <property type="entry name" value="CBS-domain"/>
    <property type="match status" value="1"/>
</dbReference>
<keyword evidence="3" id="KW-0820">tRNA-binding</keyword>
<dbReference type="Pfam" id="PF01743">
    <property type="entry name" value="PolyA_pol"/>
    <property type="match status" value="1"/>
</dbReference>
<accession>A0A9X4MFK7</accession>
<dbReference type="GO" id="GO:0008033">
    <property type="term" value="P:tRNA processing"/>
    <property type="evidence" value="ECO:0007669"/>
    <property type="project" value="UniProtKB-KW"/>
</dbReference>
<keyword evidence="8" id="KW-0547">Nucleotide-binding</keyword>
<keyword evidence="7" id="KW-0479">Metal-binding</keyword>
<comment type="cofactor">
    <cofactor evidence="1">
        <name>Mg(2+)</name>
        <dbReference type="ChEBI" id="CHEBI:18420"/>
    </cofactor>
</comment>
<dbReference type="PANTHER" id="PTHR47788">
    <property type="entry name" value="POLYA POLYMERASE"/>
    <property type="match status" value="1"/>
</dbReference>
<reference evidence="14" key="1">
    <citation type="journal article" date="2022" name="bioRxiv">
        <title>Thiovibrio frasassiensisgen. nov., sp. nov., an autotrophic, elemental sulfur disproportionating bacterium isolated from sulfidic karst sediment, and proposal of Thiovibrionaceae fam. nov.</title>
        <authorList>
            <person name="Aronson H."/>
            <person name="Thomas C."/>
            <person name="Bhattacharyya M."/>
            <person name="Eckstein S."/>
            <person name="Jensen S."/>
            <person name="Barco R."/>
            <person name="Macalady J."/>
            <person name="Amend J."/>
        </authorList>
    </citation>
    <scope>NUCLEOTIDE SEQUENCE</scope>
    <source>
        <strain evidence="14">RS19-109</strain>
    </source>
</reference>
<evidence type="ECO:0000256" key="1">
    <source>
        <dbReference type="ARBA" id="ARBA00001946"/>
    </source>
</evidence>
<feature type="domain" description="CBS" evidence="13">
    <location>
        <begin position="378"/>
        <end position="436"/>
    </location>
</feature>
<evidence type="ECO:0000256" key="9">
    <source>
        <dbReference type="ARBA" id="ARBA00022842"/>
    </source>
</evidence>
<dbReference type="PROSITE" id="PS51371">
    <property type="entry name" value="CBS"/>
    <property type="match status" value="2"/>
</dbReference>
<gene>
    <name evidence="14" type="ORF">OLX77_06130</name>
</gene>
<dbReference type="Pfam" id="PF01368">
    <property type="entry name" value="DHH"/>
    <property type="match status" value="1"/>
</dbReference>
<keyword evidence="9" id="KW-0460">Magnesium</keyword>
<dbReference type="CDD" id="cd05398">
    <property type="entry name" value="NT_ClassII-CCAase"/>
    <property type="match status" value="1"/>
</dbReference>
<keyword evidence="5" id="KW-0819">tRNA processing</keyword>
<dbReference type="Proteomes" id="UP001154240">
    <property type="component" value="Unassembled WGS sequence"/>
</dbReference>
<keyword evidence="11" id="KW-0129">CBS domain</keyword>
<evidence type="ECO:0000256" key="5">
    <source>
        <dbReference type="ARBA" id="ARBA00022694"/>
    </source>
</evidence>
<dbReference type="GO" id="GO:0046872">
    <property type="term" value="F:metal ion binding"/>
    <property type="evidence" value="ECO:0007669"/>
    <property type="project" value="UniProtKB-KW"/>
</dbReference>
<protein>
    <submittedName>
        <fullName evidence="14">CBS domain-containing protein</fullName>
    </submittedName>
</protein>
<evidence type="ECO:0000256" key="8">
    <source>
        <dbReference type="ARBA" id="ARBA00022741"/>
    </source>
</evidence>
<dbReference type="GO" id="GO:0016779">
    <property type="term" value="F:nucleotidyltransferase activity"/>
    <property type="evidence" value="ECO:0007669"/>
    <property type="project" value="UniProtKB-KW"/>
</dbReference>
<dbReference type="InterPro" id="IPR046342">
    <property type="entry name" value="CBS_dom_sf"/>
</dbReference>
<organism evidence="14 15">
    <name type="scientific">Thiovibrio frasassiensis</name>
    <dbReference type="NCBI Taxonomy" id="2984131"/>
    <lineage>
        <taxon>Bacteria</taxon>
        <taxon>Pseudomonadati</taxon>
        <taxon>Thermodesulfobacteriota</taxon>
        <taxon>Desulfobulbia</taxon>
        <taxon>Desulfobulbales</taxon>
        <taxon>Thiovibrionaceae</taxon>
        <taxon>Thiovibrio</taxon>
    </lineage>
</organism>
<feature type="domain" description="CBS" evidence="13">
    <location>
        <begin position="315"/>
        <end position="372"/>
    </location>
</feature>
<reference evidence="14" key="2">
    <citation type="submission" date="2022-10" db="EMBL/GenBank/DDBJ databases">
        <authorList>
            <person name="Aronson H.S."/>
        </authorList>
    </citation>
    <scope>NUCLEOTIDE SEQUENCE</scope>
    <source>
        <strain evidence="14">RS19-109</strain>
    </source>
</reference>
<proteinExistence type="inferred from homology"/>
<dbReference type="AlphaFoldDB" id="A0A9X4MFK7"/>
<dbReference type="EMBL" id="JAPHEH010000001">
    <property type="protein sequence ID" value="MDG4475737.1"/>
    <property type="molecule type" value="Genomic_DNA"/>
</dbReference>
<evidence type="ECO:0000256" key="6">
    <source>
        <dbReference type="ARBA" id="ARBA00022695"/>
    </source>
</evidence>
<comment type="caution">
    <text evidence="14">The sequence shown here is derived from an EMBL/GenBank/DDBJ whole genome shotgun (WGS) entry which is preliminary data.</text>
</comment>
<evidence type="ECO:0000256" key="4">
    <source>
        <dbReference type="ARBA" id="ARBA00022679"/>
    </source>
</evidence>
<keyword evidence="15" id="KW-1185">Reference proteome</keyword>
<dbReference type="Gene3D" id="3.10.310.30">
    <property type="match status" value="1"/>
</dbReference>
<evidence type="ECO:0000256" key="11">
    <source>
        <dbReference type="PROSITE-ProRule" id="PRU00703"/>
    </source>
</evidence>
<keyword evidence="10 12" id="KW-0694">RNA-binding</keyword>
<evidence type="ECO:0000259" key="13">
    <source>
        <dbReference type="PROSITE" id="PS51371"/>
    </source>
</evidence>
<dbReference type="SUPFAM" id="SSF81891">
    <property type="entry name" value="Poly A polymerase C-terminal region-like"/>
    <property type="match status" value="1"/>
</dbReference>
<evidence type="ECO:0000256" key="12">
    <source>
        <dbReference type="RuleBase" id="RU003953"/>
    </source>
</evidence>
<dbReference type="Gene3D" id="3.90.1640.10">
    <property type="entry name" value="inorganic pyrophosphatase (n-terminal core)"/>
    <property type="match status" value="1"/>
</dbReference>
<dbReference type="InterPro" id="IPR002646">
    <property type="entry name" value="PolA_pol_head_dom"/>
</dbReference>
<dbReference type="InterPro" id="IPR003156">
    <property type="entry name" value="DHHA1_dom"/>
</dbReference>
<evidence type="ECO:0000256" key="10">
    <source>
        <dbReference type="ARBA" id="ARBA00022884"/>
    </source>
</evidence>
<dbReference type="InterPro" id="IPR043519">
    <property type="entry name" value="NT_sf"/>
</dbReference>
<evidence type="ECO:0000256" key="7">
    <source>
        <dbReference type="ARBA" id="ARBA00022723"/>
    </source>
</evidence>
<dbReference type="InterPro" id="IPR000644">
    <property type="entry name" value="CBS_dom"/>
</dbReference>
<evidence type="ECO:0000313" key="14">
    <source>
        <dbReference type="EMBL" id="MDG4475737.1"/>
    </source>
</evidence>
<dbReference type="Gene3D" id="3.30.460.10">
    <property type="entry name" value="Beta Polymerase, domain 2"/>
    <property type="match status" value="1"/>
</dbReference>
<evidence type="ECO:0000256" key="2">
    <source>
        <dbReference type="ARBA" id="ARBA00007265"/>
    </source>
</evidence>
<dbReference type="InterPro" id="IPR032828">
    <property type="entry name" value="PolyA_RNA-bd"/>
</dbReference>
<sequence length="879" mass="98884">MEVITTHVNADFDGLASMIAAQKLYPEAVLAFSGSQEKNLRDFLAQSVQYHYTFQRLKNIPQEQIHRLIVVDTRQASRIGDFAQCLHNPGLDIHLYDHHPDTPEDLHGSVEHVLPVGSTTTIFVQLFREKDLHLTPEEATVMAMAIYEDTGNFAFDTTTPEDLQAAAWLLGQGANLNAISQFIAQELTSQEVTLLHALIKSATTYTIHGLDLVVAKVESPEYIDEFSVIVRRFMVMENLNTLFALTHMGGRTHLIARSRIPEVNVGAIARDFGGGGHASAASATIKDLTLIEAEERLIQLLHKHVHPQRMARELMSSPVISGPPTLTINGADELLNRYNITVLLIVNDRHEPIGLISRLVVGKSIHLGLGDSPVSDYMTTDFATLPPTATLADIQELIIGNRQRFIPVVAEGVVQGVITRTDLLHLLVNDPAHIPRRLLADTDQPSTARNRNLSGLMAEVLNREIICLLQTLGEVAQETGCHAYAVGGFVRDLLLHIKNLDLDVVIEGDALAYAKKLGKKLGGKVRTHEKFGTAVVKLPDGFKIDIATARLEYYEYPAAMPTVELSSIKLDLYRRDFTINAMAIHLNPDTFGTLVDFFNCQNDLKDRQIRILHNLSFVEDPTRIFRAIRFEQRMGFKIGRHTEKLIKNAVKMELFDRFFGHRFFNELISILSEENPIPAIHRMADLGLLRFLHPTLRIEPKLATILEETRQALAWHRLLYLDEPCRQWLVYLLALMSSLPVREVVVFCERFEVPLRHRQFLGREKLAVTRIAAIMKRAMPETPSGMYHLLKDLSPEGLLHLMGLLKKKGCKKAISLYVTDWRQLKPETDGNDLAEMGYRTGPLYGTILRCLLDARLDGLVHDRASETAFIKEHFSLPDQ</sequence>